<keyword evidence="10" id="KW-1185">Reference proteome</keyword>
<evidence type="ECO:0000256" key="2">
    <source>
        <dbReference type="ARBA" id="ARBA00005521"/>
    </source>
</evidence>
<dbReference type="GO" id="GO:0031578">
    <property type="term" value="P:mitotic spindle orientation checkpoint signaling"/>
    <property type="evidence" value="ECO:0007669"/>
    <property type="project" value="EnsemblFungi"/>
</dbReference>
<dbReference type="EMBL" id="GG692396">
    <property type="protein sequence ID" value="EER34490.1"/>
    <property type="molecule type" value="Genomic_DNA"/>
</dbReference>
<keyword evidence="6" id="KW-0131">Cell cycle</keyword>
<reference evidence="9 10" key="1">
    <citation type="journal article" date="2009" name="Nature">
        <title>Evolution of pathogenicity and sexual reproduction in eight Candida genomes.</title>
        <authorList>
            <person name="Butler G."/>
            <person name="Rasmussen M.D."/>
            <person name="Lin M.F."/>
            <person name="Santos M.A."/>
            <person name="Sakthikumar S."/>
            <person name="Munro C.A."/>
            <person name="Rheinbay E."/>
            <person name="Grabherr M."/>
            <person name="Forche A."/>
            <person name="Reedy J.L."/>
            <person name="Agrafioti I."/>
            <person name="Arnaud M.B."/>
            <person name="Bates S."/>
            <person name="Brown A.J."/>
            <person name="Brunke S."/>
            <person name="Costanzo M.C."/>
            <person name="Fitzpatrick D.A."/>
            <person name="de Groot P.W."/>
            <person name="Harris D."/>
            <person name="Hoyer L.L."/>
            <person name="Hube B."/>
            <person name="Klis F.M."/>
            <person name="Kodira C."/>
            <person name="Lennard N."/>
            <person name="Logue M.E."/>
            <person name="Martin R."/>
            <person name="Neiman A.M."/>
            <person name="Nikolaou E."/>
            <person name="Quail M.A."/>
            <person name="Quinn J."/>
            <person name="Santos M.C."/>
            <person name="Schmitzberger F.F."/>
            <person name="Sherlock G."/>
            <person name="Shah P."/>
            <person name="Silverstein K.A."/>
            <person name="Skrzypek M.S."/>
            <person name="Soll D."/>
            <person name="Staggs R."/>
            <person name="Stansfield I."/>
            <person name="Stumpf M.P."/>
            <person name="Sudbery P.E."/>
            <person name="Srikantha T."/>
            <person name="Zeng Q."/>
            <person name="Berman J."/>
            <person name="Berriman M."/>
            <person name="Heitman J."/>
            <person name="Gow N.A."/>
            <person name="Lorenz M.C."/>
            <person name="Birren B.W."/>
            <person name="Kellis M."/>
            <person name="Cuomo C.A."/>
        </authorList>
    </citation>
    <scope>NUCLEOTIDE SEQUENCE [LARGE SCALE GENOMIC DNA]</scope>
    <source>
        <strain evidence="10">ATCC MYA-3404 / T1</strain>
    </source>
</reference>
<dbReference type="GeneID" id="8296412"/>
<accession>C5M670</accession>
<proteinExistence type="inferred from homology"/>
<evidence type="ECO:0000259" key="8">
    <source>
        <dbReference type="PROSITE" id="PS50086"/>
    </source>
</evidence>
<dbReference type="Gene3D" id="1.10.8.270">
    <property type="entry name" value="putative rabgap domain of human tbc1 domain family member 14 like domains"/>
    <property type="match status" value="1"/>
</dbReference>
<dbReference type="PANTHER" id="PTHR22957:SF263">
    <property type="entry name" value="MITOTIC CHECK POINT PROTEIN BUB2"/>
    <property type="match status" value="1"/>
</dbReference>
<protein>
    <recommendedName>
        <fullName evidence="3">Oxidant-induced cell-cycle arrest protein 5</fullName>
    </recommendedName>
</protein>
<feature type="domain" description="Rab-GAP TBC" evidence="8">
    <location>
        <begin position="48"/>
        <end position="235"/>
    </location>
</feature>
<dbReference type="SUPFAM" id="SSF47923">
    <property type="entry name" value="Ypt/Rab-GAP domain of gyp1p"/>
    <property type="match status" value="2"/>
</dbReference>
<name>C5M670_CANTT</name>
<dbReference type="GO" id="GO:0044732">
    <property type="term" value="C:mitotic spindle pole body"/>
    <property type="evidence" value="ECO:0007669"/>
    <property type="project" value="TreeGrafter"/>
</dbReference>
<keyword evidence="5" id="KW-0206">Cytoskeleton</keyword>
<dbReference type="RefSeq" id="XP_002547045.1">
    <property type="nucleotide sequence ID" value="XM_002546999.1"/>
</dbReference>
<dbReference type="GO" id="GO:1990334">
    <property type="term" value="C:Bfa1-Bub2 complex"/>
    <property type="evidence" value="ECO:0007669"/>
    <property type="project" value="EnsemblFungi"/>
</dbReference>
<dbReference type="KEGG" id="ctp:CTRG_01351"/>
<dbReference type="Proteomes" id="UP000002037">
    <property type="component" value="Unassembled WGS sequence"/>
</dbReference>
<comment type="similarity">
    <text evidence="2">Belongs to the OCA5 family.</text>
</comment>
<evidence type="ECO:0000256" key="4">
    <source>
        <dbReference type="ARBA" id="ARBA00022490"/>
    </source>
</evidence>
<evidence type="ECO:0000313" key="9">
    <source>
        <dbReference type="EMBL" id="EER34490.1"/>
    </source>
</evidence>
<evidence type="ECO:0000313" key="10">
    <source>
        <dbReference type="Proteomes" id="UP000002037"/>
    </source>
</evidence>
<dbReference type="Gene3D" id="1.10.472.80">
    <property type="entry name" value="Ypt/Rab-GAP domain of gyp1p, domain 3"/>
    <property type="match status" value="1"/>
</dbReference>
<dbReference type="FunFam" id="1.10.472.80:FF:000026">
    <property type="entry name" value="Mitotic check point protein (Bub2)"/>
    <property type="match status" value="1"/>
</dbReference>
<sequence>MDKDVIVKGRRKDSIEQFIGSPQLLLEHGLSQLRYMILVEGLSIPEGYDQCPYRTYVWCILSRVPPFSTENYLQLLAKSQEMLPESLSTKIKNDTFRTLMNDKKFHSKVDEESLIRILSCIGITTKVGYVQGLNVLLAPIAYVCYKSEPQAFAILRNLITTHIPLYITPNMEGVHTGLHLVDTVLKIIDPILSDYLDSKFLKAEIYALPSILTLCACTPPLKSVLKLWDFLFAYGPHMNVLFVVAQLIINRSTILESDQPMKILRTWPNLEESEIIKLSLSFIPELPKTLYDLIARHGYDKRVPGELARFLATNKM</sequence>
<dbReference type="PANTHER" id="PTHR22957">
    <property type="entry name" value="TBC1 DOMAIN FAMILY MEMBER GTPASE-ACTIVATING PROTEIN"/>
    <property type="match status" value="1"/>
</dbReference>
<evidence type="ECO:0000256" key="6">
    <source>
        <dbReference type="ARBA" id="ARBA00023306"/>
    </source>
</evidence>
<dbReference type="GO" id="GO:0005096">
    <property type="term" value="F:GTPase activator activity"/>
    <property type="evidence" value="ECO:0007669"/>
    <property type="project" value="EnsemblFungi"/>
</dbReference>
<dbReference type="InterPro" id="IPR000195">
    <property type="entry name" value="Rab-GAP-TBC_dom"/>
</dbReference>
<comment type="similarity">
    <text evidence="7">Belongs to the BUB2 family.</text>
</comment>
<dbReference type="STRING" id="294747.C5M670"/>
<dbReference type="VEuPathDB" id="FungiDB:CTRG_01351"/>
<keyword evidence="4" id="KW-0963">Cytoplasm</keyword>
<dbReference type="GO" id="GO:1902543">
    <property type="term" value="P:negative regulation of protein localization to mitotic spindle pole body"/>
    <property type="evidence" value="ECO:0007669"/>
    <property type="project" value="EnsemblFungi"/>
</dbReference>
<dbReference type="GO" id="GO:0031030">
    <property type="term" value="P:negative regulation of septation initiation signaling"/>
    <property type="evidence" value="ECO:0007669"/>
    <property type="project" value="TreeGrafter"/>
</dbReference>
<gene>
    <name evidence="9" type="ORF">CTRG_01351</name>
</gene>
<dbReference type="FunFam" id="1.10.8.270:FF:000035">
    <property type="entry name" value="Cell cycle arrest protein BUB2"/>
    <property type="match status" value="1"/>
</dbReference>
<dbReference type="Pfam" id="PF00566">
    <property type="entry name" value="RabGAP-TBC"/>
    <property type="match status" value="1"/>
</dbReference>
<dbReference type="OrthoDB" id="10263206at2759"/>
<dbReference type="AlphaFoldDB" id="C5M670"/>
<evidence type="ECO:0000256" key="7">
    <source>
        <dbReference type="ARBA" id="ARBA00061049"/>
    </source>
</evidence>
<organism evidence="9 10">
    <name type="scientific">Candida tropicalis (strain ATCC MYA-3404 / T1)</name>
    <name type="common">Yeast</name>
    <dbReference type="NCBI Taxonomy" id="294747"/>
    <lineage>
        <taxon>Eukaryota</taxon>
        <taxon>Fungi</taxon>
        <taxon>Dikarya</taxon>
        <taxon>Ascomycota</taxon>
        <taxon>Saccharomycotina</taxon>
        <taxon>Pichiomycetes</taxon>
        <taxon>Debaryomycetaceae</taxon>
        <taxon>Candida/Lodderomyces clade</taxon>
        <taxon>Candida</taxon>
    </lineage>
</organism>
<dbReference type="PROSITE" id="PS50086">
    <property type="entry name" value="TBC_RABGAP"/>
    <property type="match status" value="1"/>
</dbReference>
<dbReference type="eggNOG" id="KOG2058">
    <property type="taxonomic scope" value="Eukaryota"/>
</dbReference>
<evidence type="ECO:0000256" key="1">
    <source>
        <dbReference type="ARBA" id="ARBA00004245"/>
    </source>
</evidence>
<evidence type="ECO:0000256" key="3">
    <source>
        <dbReference type="ARBA" id="ARBA00019144"/>
    </source>
</evidence>
<dbReference type="InterPro" id="IPR035969">
    <property type="entry name" value="Rab-GAP_TBC_sf"/>
</dbReference>
<dbReference type="HOGENOM" id="CLU_029367_2_1_1"/>
<evidence type="ECO:0000256" key="5">
    <source>
        <dbReference type="ARBA" id="ARBA00023212"/>
    </source>
</evidence>
<dbReference type="SMART" id="SM00164">
    <property type="entry name" value="TBC"/>
    <property type="match status" value="1"/>
</dbReference>
<comment type="subcellular location">
    <subcellularLocation>
        <location evidence="1">Cytoplasm</location>
        <location evidence="1">Cytoskeleton</location>
    </subcellularLocation>
</comment>